<feature type="region of interest" description="Disordered" evidence="7">
    <location>
        <begin position="786"/>
        <end position="853"/>
    </location>
</feature>
<dbReference type="CDD" id="cd00303">
    <property type="entry name" value="retropepsin_like"/>
    <property type="match status" value="1"/>
</dbReference>
<keyword evidence="4" id="KW-0255">Endonuclease</keyword>
<dbReference type="Pfam" id="PF25597">
    <property type="entry name" value="SH3_retrovirus"/>
    <property type="match status" value="1"/>
</dbReference>
<evidence type="ECO:0000256" key="7">
    <source>
        <dbReference type="SAM" id="MobiDB-lite"/>
    </source>
</evidence>
<dbReference type="GO" id="GO:0016787">
    <property type="term" value="F:hydrolase activity"/>
    <property type="evidence" value="ECO:0007669"/>
    <property type="project" value="UniProtKB-KW"/>
</dbReference>
<dbReference type="OrthoDB" id="10055717at2759"/>
<dbReference type="InterPro" id="IPR025724">
    <property type="entry name" value="GAG-pre-integrase_dom"/>
</dbReference>
<dbReference type="InterPro" id="IPR050951">
    <property type="entry name" value="Retrovirus_Pol_polyprotein"/>
</dbReference>
<dbReference type="Pfam" id="PF13976">
    <property type="entry name" value="gag_pre-integrs"/>
    <property type="match status" value="1"/>
</dbReference>
<feature type="compositionally biased region" description="Polar residues" evidence="7">
    <location>
        <begin position="1799"/>
        <end position="1808"/>
    </location>
</feature>
<dbReference type="InterPro" id="IPR013103">
    <property type="entry name" value="RVT_2"/>
</dbReference>
<dbReference type="GO" id="GO:0004519">
    <property type="term" value="F:endonuclease activity"/>
    <property type="evidence" value="ECO:0007669"/>
    <property type="project" value="UniProtKB-KW"/>
</dbReference>
<dbReference type="InterPro" id="IPR001584">
    <property type="entry name" value="Integrase_cat-core"/>
</dbReference>
<dbReference type="FunFam" id="3.30.420.10:FF:000032">
    <property type="entry name" value="Retrovirus-related Pol polyprotein from transposon 297-like Protein"/>
    <property type="match status" value="1"/>
</dbReference>
<dbReference type="PANTHER" id="PTHR37984">
    <property type="entry name" value="PROTEIN CBG26694"/>
    <property type="match status" value="1"/>
</dbReference>
<dbReference type="Pfam" id="PF14223">
    <property type="entry name" value="Retrotran_gag_2"/>
    <property type="match status" value="1"/>
</dbReference>
<dbReference type="Proteomes" id="UP000694251">
    <property type="component" value="Chromosome 13"/>
</dbReference>
<organism evidence="9 10">
    <name type="scientific">Arabidopsis suecica</name>
    <name type="common">Swedish thale-cress</name>
    <name type="synonym">Cardaminopsis suecica</name>
    <dbReference type="NCBI Taxonomy" id="45249"/>
    <lineage>
        <taxon>Eukaryota</taxon>
        <taxon>Viridiplantae</taxon>
        <taxon>Streptophyta</taxon>
        <taxon>Embryophyta</taxon>
        <taxon>Tracheophyta</taxon>
        <taxon>Spermatophyta</taxon>
        <taxon>Magnoliopsida</taxon>
        <taxon>eudicotyledons</taxon>
        <taxon>Gunneridae</taxon>
        <taxon>Pentapetalae</taxon>
        <taxon>rosids</taxon>
        <taxon>malvids</taxon>
        <taxon>Brassicales</taxon>
        <taxon>Brassicaceae</taxon>
        <taxon>Camelineae</taxon>
        <taxon>Arabidopsis</taxon>
    </lineage>
</organism>
<evidence type="ECO:0000256" key="3">
    <source>
        <dbReference type="ARBA" id="ARBA00022722"/>
    </source>
</evidence>
<dbReference type="Pfam" id="PF00078">
    <property type="entry name" value="RVT_1"/>
    <property type="match status" value="1"/>
</dbReference>
<keyword evidence="1" id="KW-0808">Transferase</keyword>
<evidence type="ECO:0000259" key="8">
    <source>
        <dbReference type="PROSITE" id="PS50994"/>
    </source>
</evidence>
<dbReference type="FunFam" id="3.10.20.370:FF:000001">
    <property type="entry name" value="Retrovirus-related Pol polyprotein from transposon 17.6-like protein"/>
    <property type="match status" value="1"/>
</dbReference>
<dbReference type="CDD" id="cd01647">
    <property type="entry name" value="RT_LTR"/>
    <property type="match status" value="1"/>
</dbReference>
<comment type="caution">
    <text evidence="9">The sequence shown here is derived from an EMBL/GenBank/DDBJ whole genome shotgun (WGS) entry which is preliminary data.</text>
</comment>
<evidence type="ECO:0000256" key="4">
    <source>
        <dbReference type="ARBA" id="ARBA00022759"/>
    </source>
</evidence>
<keyword evidence="10" id="KW-1185">Reference proteome</keyword>
<sequence>MSSFYDEMSSLHSKIIPVILKGGNYLLWSRTTRSALCSRGLWNHIVREEAPKETTTRDGQEIVLVDEEKWFQEDQSVLVLLRNSLESSILEAYSYCETPKELWDTLFNVFGNLSNLSRVFEVKKAINDLSQGDMEFTQHFGKFRSLWAELEMLRPTTIDPAILNERREQDKVFGLLLTLNSTYNDLIKHLLRAEKLPNLEEVCSQIQKEQGSLGLFGNKGELAMANKGELTTANKGSYKSENKRGPTCDHCKKTGHIKEKCWILHPHLRPSRWKDPKAHQANWSQETQDISGPGPSTQANGVGTAMTASSEYVKRSDLDALIKALKESSGNSYHAITQTLKPLIVDSGASHHMISDSRLMNNIEPALGNVVIANGDKIPVKGIGDLELFDKKSKAFYMPNFTSNLLSVKRATTDLNCYAIFGPNDVHFQDIESSRVLGQGVTKDGLYVLEDTKLSEPLSSHFSIVVANSAIWHARLGHPHPRALSLMLPKVSFQNLDCEACILGKHCKAIFPKSSTIYESCFDLIHSDVWTSPCLSRENQKYFVTFIDEKSKYTWLTLLPSKDRVLEAFKNFHTYVTNQYNAKIKIFRSDNGGEYTSQAFKEHLASHRIIHQTSCPYTPQQNGVSERKNRHLMEVARSIMFHTNVPKRFWSDAVMTACYLINRTPTKILHDKSPFEVLTKTKPSLDHLRVFGCVCYVLVPGEQRNKLQAKSTKGMFIGYSTTQKGYKCYVPESRKVLVSRDVKFVEDKGFYDKKDWEGLKDLSSSPSDRATNLRIILEKLGIENYQSSNTQAPPPPQEQETQEQEEESFEEEVQDTHIEENDSYNQEEDHIPDGDGPNELNQEEDNTPQEVTQEVIPLRRSERLRFHPSTWKDKRVYYNANAIAHPIQAVCTLAHLPEEHQVYLSKVDQHWIPTTYEEAIQHKVWRDAIEAERQAMINNHTWDEEDLPRGRKAVTSKWVFTIKYKSDGEIERYKARLVARGFTQKYGEDYLDTFAPVAKLHTVRVVLSLATNLEWDLWQMDVKNAFLQGELEEEVYMRPPPGLEDKEAPGKVLKLNKAIYGLKQSPRAWYHKLSTTLLGRGFKRSEADHTLFTLPSQEGIVVILVYVDDIIISGNDKVGIQDTKDFLKSVFDIKDLGELKYFLGIEVCRSKEGLFLSQRKYTLDLLDEVGKLGAKPAKTPLEDDYKARRKGEHENKPFEDPTKYRRLVGKLIYLTITRPDICFAVNVVSQQMQAPTQHHWNMVNRILKYLKGAPGQGIWMGCNKNTEIVGYCDADYAGDKNDRRSTTGYCTFIGGNLVTWRSKKQKVVSLSSAEAEYRAMRKLTTELMWLKALLKDFGIDTPQPITMHCDNQAAIHIATNSVFHERTKHIEVDCHKVREQIQLGVILPHYTESEEQLADIFTKGASTKVLTIMGGSPYCPDTVAAIKAYQRRAEAPSNWTRPFDRPNDVVTFEESETNGLDMPHNDPLVITLAIGDHDVCRVLIDTSSTIDVIFRETLRQMNIDMSQKSAATTEEIKTELISFLKENINTFAWSAEDLPGVSNDVICHELNVDPSFKPIKQKRRKLGRDRADAVNAEVEKLLKIGSISEARYPDWLANPVVVKKKNGKWRVCKQLREISCYHSWMLLRDTASNGNFLNKEVEEGWELVENLAQSDGNYNEDYDKTIRGSSDLEEKHRKDMKAMNDKLDKLLLLQQKQVHFLCEDETFQVQDGETLQSQEVSYVQNQGGYNKGYNNYKQNNPNLSYRSTNVANPHDQIYPPQQQTQPKPFVPYNQGQGFIPKQQFQGGYQPQHPPPGFVPQQQQTSNAPDSELRQMLQQLLQGQASGSMEIAKKLAEMNNKIDCSYNDLNIKVEALTSKVRYMEGITGSTSALKITGLSGKSIQNPQEYAHAITLRSGKALPPREGPKQNTEDSVEQDGEDFCQNEDSTEKVTKEPILDPPTRSPAPILDPSTRSPVPAASESIDKPAATKTKENVFVPPPYKPPLPFPGRFKKVLIQKYKTLLEKQLKDLEVTMPLVDYLALILDSHKYVKDMITERIREVQGMVVLSHECSAIIQKKIIPKKLGDPGSFTLPCTLGPLAFSKCLCDLGASVSLMPLSVAKRLGFSKYKSCNISLILADRSIRIPHGLLEDLPVMIGRVEVPTDFVVLEMDEEPKDPLIFGRPFLATAGAIIDVKKGKIDLNLGKDLKMTFNITNTMKKPTIEGKVFWIEEMDMLADELLEELAEEDHLQSALTRDNKEGDLHIETLGYQKLLDMYKEAENPEEYEDLVGKVKKEDILDHVTRQTVHPVYSTEILDHVLPSDGSVIASDDWSELKAPKVDLKLLPKELRYAFLGQNSTYPVIVSDELNIDQVNLLLTELRKYRRAIGYSLDDIKGISPNLCTHRIHLENESYSSIEPQRRLNPNLKEVVKKEILKLLYAGIIYPISDSTWVSPVHCVPKKGGMTVIKNSKDELIPTRTITGHRMCIDYRKLNAASRKDHFPLPFIDQMLERLANHPYYCFLDGYSGFFQIPIHPNDQEKTTFTCPYGTFAYKRMPFGLCNAPATFQRCMTSIFSDLIEETVEGTQKMRGEKPGAELGEIPLHGQRRHRFGTQDFRERDRDYAVGAVLGQKIDKKLHVIYYASRTMDDAQVRYATTEKELLAVVFAFEKFRSYLVGSKVTVYTDHAALRHIYAKKDTKPRLLRWILLLQEFDMEIVDKKGIENGVADHLSRMRIEDEVPIDDSMPEEKLMAFRQLNESSQTLKSLVQVCAMEDKLPWYADYVNYLVSGEEPPNLSSYEKKKFFKDINHFYWDEPYLYTRCKDKIYRRCVSEDEAEGILLHCHGSAYGGHFATFKTVSKILQAGFWWPTMFKDAQQFISRCDSCQRKGNISRRNEMPQNPILEVEIFDVWGIDFMGPFPSSYGNKYILVAVDYVSKWVEAIASPTNDSRVVLKMFKTIIFPRFGIPRVVISDGGTHFINKVFENLLKKHGVKHKVATPYHPRTSGQVEISNREIKAILEKTVGIARKDWSAKLDDALWAYRTAFKTPIGTTPFNLLYGKSCHLPVELDSRIYKERTKSFHDKKIISRDFKVGDQVLLFNSRLRLFPGKLKSRWSGPFCVTAVRPYGAITLAGKDGDFTVNGQRLKRYMADQYIPEGTSVPLEEPLNA</sequence>
<feature type="compositionally biased region" description="Polar residues" evidence="7">
    <location>
        <begin position="281"/>
        <end position="302"/>
    </location>
</feature>
<keyword evidence="3" id="KW-0540">Nuclease</keyword>
<dbReference type="Pfam" id="PF17921">
    <property type="entry name" value="Integrase_H2C2"/>
    <property type="match status" value="1"/>
</dbReference>
<dbReference type="CDD" id="cd09274">
    <property type="entry name" value="RNase_HI_RT_Ty3"/>
    <property type="match status" value="1"/>
</dbReference>
<evidence type="ECO:0000313" key="9">
    <source>
        <dbReference type="EMBL" id="KAG7536912.1"/>
    </source>
</evidence>
<dbReference type="GO" id="GO:0003964">
    <property type="term" value="F:RNA-directed DNA polymerase activity"/>
    <property type="evidence" value="ECO:0007669"/>
    <property type="project" value="UniProtKB-KW"/>
</dbReference>
<keyword evidence="5" id="KW-0378">Hydrolase</keyword>
<keyword evidence="6 9" id="KW-0695">RNA-directed DNA polymerase</keyword>
<dbReference type="InterPro" id="IPR041588">
    <property type="entry name" value="Integrase_H2C2"/>
</dbReference>
<feature type="region of interest" description="Disordered" evidence="7">
    <location>
        <begin position="1752"/>
        <end position="1809"/>
    </location>
</feature>
<dbReference type="CDD" id="cd09272">
    <property type="entry name" value="RNase_HI_RT_Ty1"/>
    <property type="match status" value="1"/>
</dbReference>
<dbReference type="InterPro" id="IPR057670">
    <property type="entry name" value="SH3_retrovirus"/>
</dbReference>
<protein>
    <submittedName>
        <fullName evidence="9">Reverse transcriptase RNA-dependent DNA polymerase</fullName>
    </submittedName>
</protein>
<feature type="compositionally biased region" description="Acidic residues" evidence="7">
    <location>
        <begin position="1912"/>
        <end position="1923"/>
    </location>
</feature>
<dbReference type="InterPro" id="IPR000477">
    <property type="entry name" value="RT_dom"/>
</dbReference>
<dbReference type="Pfam" id="PF00665">
    <property type="entry name" value="rve"/>
    <property type="match status" value="2"/>
</dbReference>
<dbReference type="Pfam" id="PF07727">
    <property type="entry name" value="RVT_2"/>
    <property type="match status" value="1"/>
</dbReference>
<evidence type="ECO:0000256" key="6">
    <source>
        <dbReference type="ARBA" id="ARBA00022918"/>
    </source>
</evidence>
<evidence type="ECO:0000256" key="1">
    <source>
        <dbReference type="ARBA" id="ARBA00022679"/>
    </source>
</evidence>
<evidence type="ECO:0000256" key="5">
    <source>
        <dbReference type="ARBA" id="ARBA00022801"/>
    </source>
</evidence>
<dbReference type="PANTHER" id="PTHR37984:SF5">
    <property type="entry name" value="PROTEIN NYNRIN-LIKE"/>
    <property type="match status" value="1"/>
</dbReference>
<feature type="domain" description="Integrase catalytic" evidence="8">
    <location>
        <begin position="508"/>
        <end position="682"/>
    </location>
</feature>
<dbReference type="GO" id="GO:0015074">
    <property type="term" value="P:DNA integration"/>
    <property type="evidence" value="ECO:0007669"/>
    <property type="project" value="InterPro"/>
</dbReference>
<keyword evidence="2" id="KW-0548">Nucleotidyltransferase</keyword>
<dbReference type="InterPro" id="IPR054722">
    <property type="entry name" value="PolX-like_BBD"/>
</dbReference>
<gene>
    <name evidence="9" type="ORF">ISN44_As13g008350</name>
</gene>
<name>A0A8T1XVY5_ARASU</name>
<dbReference type="EMBL" id="JAEFBJ010000013">
    <property type="protein sequence ID" value="KAG7536912.1"/>
    <property type="molecule type" value="Genomic_DNA"/>
</dbReference>
<feature type="compositionally biased region" description="Acidic residues" evidence="7">
    <location>
        <begin position="800"/>
        <end position="813"/>
    </location>
</feature>
<evidence type="ECO:0000313" key="10">
    <source>
        <dbReference type="Proteomes" id="UP000694251"/>
    </source>
</evidence>
<accession>A0A8T1XVY5</accession>
<dbReference type="Pfam" id="PF17917">
    <property type="entry name" value="RT_RNaseH"/>
    <property type="match status" value="1"/>
</dbReference>
<dbReference type="Pfam" id="PF22936">
    <property type="entry name" value="Pol_BBD"/>
    <property type="match status" value="1"/>
</dbReference>
<proteinExistence type="predicted"/>
<dbReference type="InterPro" id="IPR041373">
    <property type="entry name" value="RT_RNaseH"/>
</dbReference>
<reference evidence="9 10" key="1">
    <citation type="submission" date="2020-12" db="EMBL/GenBank/DDBJ databases">
        <title>Concerted genomic and epigenomic changes stabilize Arabidopsis allopolyploids.</title>
        <authorList>
            <person name="Chen Z."/>
        </authorList>
    </citation>
    <scope>NUCLEOTIDE SEQUENCE [LARGE SCALE GENOMIC DNA]</scope>
    <source>
        <strain evidence="9">As9502</strain>
        <tissue evidence="9">Leaf</tissue>
    </source>
</reference>
<feature type="region of interest" description="Disordered" evidence="7">
    <location>
        <begin position="278"/>
        <end position="302"/>
    </location>
</feature>
<feature type="region of interest" description="Disordered" evidence="7">
    <location>
        <begin position="1896"/>
        <end position="1967"/>
    </location>
</feature>
<evidence type="ECO:0000256" key="2">
    <source>
        <dbReference type="ARBA" id="ARBA00022695"/>
    </source>
</evidence>
<feature type="compositionally biased region" description="Low complexity" evidence="7">
    <location>
        <begin position="1780"/>
        <end position="1790"/>
    </location>
</feature>
<feature type="compositionally biased region" description="Basic and acidic residues" evidence="7">
    <location>
        <begin position="1927"/>
        <end position="1936"/>
    </location>
</feature>
<feature type="domain" description="Integrase catalytic" evidence="8">
    <location>
        <begin position="2874"/>
        <end position="3038"/>
    </location>
</feature>
<dbReference type="PROSITE" id="PS50994">
    <property type="entry name" value="INTEGRASE"/>
    <property type="match status" value="2"/>
</dbReference>